<protein>
    <recommendedName>
        <fullName evidence="3">Polymerase/histidinol phosphatase N-terminal domain-containing protein</fullName>
    </recommendedName>
</protein>
<evidence type="ECO:0000313" key="1">
    <source>
        <dbReference type="EMBL" id="SDG35169.1"/>
    </source>
</evidence>
<dbReference type="PANTHER" id="PTHR42924:SF18">
    <property type="entry name" value="POLYMERASE_HISTIDINOL PHOSPHATASE N-TERMINAL DOMAIN-CONTAINING PROTEIN"/>
    <property type="match status" value="1"/>
</dbReference>
<dbReference type="PANTHER" id="PTHR42924">
    <property type="entry name" value="EXONUCLEASE"/>
    <property type="match status" value="1"/>
</dbReference>
<dbReference type="SUPFAM" id="SSF89550">
    <property type="entry name" value="PHP domain-like"/>
    <property type="match status" value="1"/>
</dbReference>
<proteinExistence type="predicted"/>
<dbReference type="RefSeq" id="WP_238380849.1">
    <property type="nucleotide sequence ID" value="NZ_FNCA01000013.1"/>
</dbReference>
<evidence type="ECO:0000313" key="2">
    <source>
        <dbReference type="Proteomes" id="UP000199259"/>
    </source>
</evidence>
<dbReference type="GO" id="GO:0035312">
    <property type="term" value="F:5'-3' DNA exonuclease activity"/>
    <property type="evidence" value="ECO:0007669"/>
    <property type="project" value="TreeGrafter"/>
</dbReference>
<dbReference type="AlphaFoldDB" id="A0A7Z7FFE5"/>
<dbReference type="Proteomes" id="UP000199259">
    <property type="component" value="Unassembled WGS sequence"/>
</dbReference>
<accession>A0A7Z7FFE5</accession>
<dbReference type="InterPro" id="IPR016195">
    <property type="entry name" value="Pol/histidinol_Pase-like"/>
</dbReference>
<keyword evidence="2" id="KW-1185">Reference proteome</keyword>
<sequence length="330" mass="38622">MFRKQNSTMQKIIASDRAAELLENGWRKADLHVHTSCSYDVPACYFTKPPNLFQKGLTDGLDFVTFTDHDTVKAYDRMGWNRDKLTTGVELSITDMENVGHTIHINAFEFDKGQYCEIETIIRKRQDVYMLLDYFRDNDILHIYNHPFWFKPGEKPNIMAVPEIAKQFPVIEYNMQDLKQKNFFSMVLAQRFKKGMAVTTDSHTGRIGRVHTLAKGDTFREYFKNIEKGRSYMMIDEPIWKHISHEMNAWVELVFNMEKRMLHEGDYSTGVEAFDRVVSLVCGDNRDKQPHMYNMTMHLAQQFFGSGLPFLLYRISKQPQVTRIGRVVNS</sequence>
<organism evidence="1 2">
    <name type="scientific">Methanolobus vulcani</name>
    <dbReference type="NCBI Taxonomy" id="38026"/>
    <lineage>
        <taxon>Archaea</taxon>
        <taxon>Methanobacteriati</taxon>
        <taxon>Methanobacteriota</taxon>
        <taxon>Stenosarchaea group</taxon>
        <taxon>Methanomicrobia</taxon>
        <taxon>Methanosarcinales</taxon>
        <taxon>Methanosarcinaceae</taxon>
        <taxon>Methanolobus</taxon>
    </lineage>
</organism>
<dbReference type="Gene3D" id="3.20.20.140">
    <property type="entry name" value="Metal-dependent hydrolases"/>
    <property type="match status" value="1"/>
</dbReference>
<reference evidence="1 2" key="1">
    <citation type="submission" date="2016-10" db="EMBL/GenBank/DDBJ databases">
        <authorList>
            <person name="Varghese N."/>
            <person name="Submissions S."/>
        </authorList>
    </citation>
    <scope>NUCLEOTIDE SEQUENCE [LARGE SCALE GENOMIC DNA]</scope>
    <source>
        <strain evidence="1 2">PL 12/M</strain>
    </source>
</reference>
<evidence type="ECO:0008006" key="3">
    <source>
        <dbReference type="Google" id="ProtNLM"/>
    </source>
</evidence>
<name>A0A7Z7FFE5_9EURY</name>
<dbReference type="EMBL" id="FNCA01000013">
    <property type="protein sequence ID" value="SDG35169.1"/>
    <property type="molecule type" value="Genomic_DNA"/>
</dbReference>
<dbReference type="GO" id="GO:0004534">
    <property type="term" value="F:5'-3' RNA exonuclease activity"/>
    <property type="evidence" value="ECO:0007669"/>
    <property type="project" value="TreeGrafter"/>
</dbReference>
<gene>
    <name evidence="1" type="ORF">SAMN04488589_2782</name>
</gene>
<dbReference type="InterPro" id="IPR052018">
    <property type="entry name" value="PHP_domain"/>
</dbReference>
<comment type="caution">
    <text evidence="1">The sequence shown here is derived from an EMBL/GenBank/DDBJ whole genome shotgun (WGS) entry which is preliminary data.</text>
</comment>